<dbReference type="STRING" id="914237.A0A1E1JVK8"/>
<evidence type="ECO:0000313" key="1">
    <source>
        <dbReference type="EMBL" id="CZS89926.1"/>
    </source>
</evidence>
<dbReference type="Gene3D" id="1.25.10.10">
    <property type="entry name" value="Leucine-rich Repeat Variant"/>
    <property type="match status" value="2"/>
</dbReference>
<gene>
    <name evidence="1" type="ORF">RCO7_02368</name>
</gene>
<dbReference type="AlphaFoldDB" id="A0A1E1JVK8"/>
<organism evidence="1 2">
    <name type="scientific">Rhynchosporium graminicola</name>
    <dbReference type="NCBI Taxonomy" id="2792576"/>
    <lineage>
        <taxon>Eukaryota</taxon>
        <taxon>Fungi</taxon>
        <taxon>Dikarya</taxon>
        <taxon>Ascomycota</taxon>
        <taxon>Pezizomycotina</taxon>
        <taxon>Leotiomycetes</taxon>
        <taxon>Helotiales</taxon>
        <taxon>Ploettnerulaceae</taxon>
        <taxon>Rhynchosporium</taxon>
    </lineage>
</organism>
<dbReference type="InterPro" id="IPR011989">
    <property type="entry name" value="ARM-like"/>
</dbReference>
<dbReference type="GO" id="GO:0005085">
    <property type="term" value="F:guanyl-nucleotide exchange factor activity"/>
    <property type="evidence" value="ECO:0007669"/>
    <property type="project" value="InterPro"/>
</dbReference>
<accession>A0A1E1JVK8</accession>
<comment type="caution">
    <text evidence="1">The sequence shown here is derived from an EMBL/GenBank/DDBJ whole genome shotgun (WGS) entry which is preliminary data.</text>
</comment>
<proteinExistence type="predicted"/>
<dbReference type="PANTHER" id="PTHR10957">
    <property type="entry name" value="RAP1 GTPASE-GDP DISSOCIATION STIMULATOR 1"/>
    <property type="match status" value="1"/>
</dbReference>
<dbReference type="InterPro" id="IPR016024">
    <property type="entry name" value="ARM-type_fold"/>
</dbReference>
<reference evidence="2" key="1">
    <citation type="submission" date="2016-03" db="EMBL/GenBank/DDBJ databases">
        <authorList>
            <person name="Ploux O."/>
        </authorList>
    </citation>
    <scope>NUCLEOTIDE SEQUENCE [LARGE SCALE GENOMIC DNA]</scope>
    <source>
        <strain evidence="2">UK7</strain>
    </source>
</reference>
<protein>
    <submittedName>
        <fullName evidence="1">Uncharacterized protein</fullName>
    </submittedName>
</protein>
<keyword evidence="2" id="KW-1185">Reference proteome</keyword>
<evidence type="ECO:0000313" key="2">
    <source>
        <dbReference type="Proteomes" id="UP000178129"/>
    </source>
</evidence>
<sequence length="683" mass="76276">MTSSRSFPLYDKKEDIHRSIAEIFDLERDPRAPFSLVQGYTDHHQNHASNDESEEGLLSRTTYLKDVLPVITHLWLSGSEHLDLAADKLADASREARWRLPIGDSGTLEFFLEILPFCDNRRDLRLQSLRLIGNACADVDQNRTRLLSRNTVPCVIQYLKDPFLSTVAVVVLYNVCVDFVPAQRIASEHNLTQELVQQLSGGKHGKAFHEHCCELLALMTTQEVEIQHAPSDIGLSLLSVAASDGVETIDDFSNLLSAALLYLQQQKSKQALIEQDGMTTALALVTKYAMRLEGTNSYSYELNMASQSPSTSQERAATQLAALGQIILEISSLPEFSVALYPLDSPFGAALFHLLASSRAQFQNYACVLLGNLARSDRVSEELVHTYQVLKPLTAILKSTHDSKLLFAALSLLNNLALLPRNNAEMGNTGLLEFLPMLWVQAEKLPVQHASIRLTRILLVGNWDNVRRFYRRLSRDKNSPAHMRSNMSLLLAIFHRTENETTKIEISRLITAFCRVGSQRMPNDAQKLEQNIKKFYFMHPELGKSLVFMITQQKSAIVRSEGWFTLALLAATPEGAACIFGVLSEDGGMQALVETLRGKSIVDGEAMTPGWPQWIDQFMGDGWDWASNTQAALPSEEMQVMRMANIDRKNARAILRVLINSGLDSIDSLQLSLYEDLLNTGSP</sequence>
<dbReference type="InParanoid" id="A0A1E1JVK8"/>
<dbReference type="InterPro" id="IPR040144">
    <property type="entry name" value="RAP1GDS1"/>
</dbReference>
<name>A0A1E1JVK8_9HELO</name>
<dbReference type="Proteomes" id="UP000178129">
    <property type="component" value="Unassembled WGS sequence"/>
</dbReference>
<dbReference type="EMBL" id="FJUW01000003">
    <property type="protein sequence ID" value="CZS89926.1"/>
    <property type="molecule type" value="Genomic_DNA"/>
</dbReference>
<dbReference type="SUPFAM" id="SSF48371">
    <property type="entry name" value="ARM repeat"/>
    <property type="match status" value="1"/>
</dbReference>